<dbReference type="NCBIfam" id="TIGR02937">
    <property type="entry name" value="sigma70-ECF"/>
    <property type="match status" value="1"/>
</dbReference>
<dbReference type="AlphaFoldDB" id="X1JMG2"/>
<protein>
    <recommendedName>
        <fullName evidence="5">RNA polymerase sigma-70 region 2 domain-containing protein</fullName>
    </recommendedName>
</protein>
<dbReference type="EMBL" id="BARU01043560">
    <property type="protein sequence ID" value="GAH82645.1"/>
    <property type="molecule type" value="Genomic_DNA"/>
</dbReference>
<dbReference type="Pfam" id="PF04542">
    <property type="entry name" value="Sigma70_r2"/>
    <property type="match status" value="1"/>
</dbReference>
<dbReference type="InterPro" id="IPR007627">
    <property type="entry name" value="RNA_pol_sigma70_r2"/>
</dbReference>
<organism evidence="6">
    <name type="scientific">marine sediment metagenome</name>
    <dbReference type="NCBI Taxonomy" id="412755"/>
    <lineage>
        <taxon>unclassified sequences</taxon>
        <taxon>metagenomes</taxon>
        <taxon>ecological metagenomes</taxon>
    </lineage>
</organism>
<dbReference type="SUPFAM" id="SSF88946">
    <property type="entry name" value="Sigma2 domain of RNA polymerase sigma factors"/>
    <property type="match status" value="1"/>
</dbReference>
<reference evidence="6" key="1">
    <citation type="journal article" date="2014" name="Front. Microbiol.">
        <title>High frequency of phylogenetically diverse reductive dehalogenase-homologous genes in deep subseafloor sedimentary metagenomes.</title>
        <authorList>
            <person name="Kawai M."/>
            <person name="Futagami T."/>
            <person name="Toyoda A."/>
            <person name="Takaki Y."/>
            <person name="Nishi S."/>
            <person name="Hori S."/>
            <person name="Arai W."/>
            <person name="Tsubouchi T."/>
            <person name="Morono Y."/>
            <person name="Uchiyama I."/>
            <person name="Ito T."/>
            <person name="Fujiyama A."/>
            <person name="Inagaki F."/>
            <person name="Takami H."/>
        </authorList>
    </citation>
    <scope>NUCLEOTIDE SEQUENCE</scope>
    <source>
        <strain evidence="6">Expedition CK06-06</strain>
    </source>
</reference>
<dbReference type="PANTHER" id="PTHR43133">
    <property type="entry name" value="RNA POLYMERASE ECF-TYPE SIGMA FACTO"/>
    <property type="match status" value="1"/>
</dbReference>
<keyword evidence="2" id="KW-0731">Sigma factor</keyword>
<feature type="domain" description="RNA polymerase sigma-70 region 2" evidence="5">
    <location>
        <begin position="22"/>
        <end position="90"/>
    </location>
</feature>
<evidence type="ECO:0000256" key="1">
    <source>
        <dbReference type="ARBA" id="ARBA00023015"/>
    </source>
</evidence>
<dbReference type="InterPro" id="IPR014284">
    <property type="entry name" value="RNA_pol_sigma-70_dom"/>
</dbReference>
<proteinExistence type="predicted"/>
<dbReference type="InterPro" id="IPR013325">
    <property type="entry name" value="RNA_pol_sigma_r2"/>
</dbReference>
<evidence type="ECO:0000256" key="2">
    <source>
        <dbReference type="ARBA" id="ARBA00023082"/>
    </source>
</evidence>
<name>X1JMG2_9ZZZZ</name>
<dbReference type="GO" id="GO:0016987">
    <property type="term" value="F:sigma factor activity"/>
    <property type="evidence" value="ECO:0007669"/>
    <property type="project" value="UniProtKB-KW"/>
</dbReference>
<evidence type="ECO:0000313" key="6">
    <source>
        <dbReference type="EMBL" id="GAH82645.1"/>
    </source>
</evidence>
<gene>
    <name evidence="6" type="ORF">S03H2_66670</name>
</gene>
<dbReference type="PANTHER" id="PTHR43133:SF52">
    <property type="entry name" value="ECF RNA POLYMERASE SIGMA FACTOR SIGL"/>
    <property type="match status" value="1"/>
</dbReference>
<accession>X1JMG2</accession>
<evidence type="ECO:0000256" key="4">
    <source>
        <dbReference type="ARBA" id="ARBA00023163"/>
    </source>
</evidence>
<keyword evidence="4" id="KW-0804">Transcription</keyword>
<dbReference type="GO" id="GO:0003677">
    <property type="term" value="F:DNA binding"/>
    <property type="evidence" value="ECO:0007669"/>
    <property type="project" value="UniProtKB-KW"/>
</dbReference>
<dbReference type="GO" id="GO:0006352">
    <property type="term" value="P:DNA-templated transcription initiation"/>
    <property type="evidence" value="ECO:0007669"/>
    <property type="project" value="InterPro"/>
</dbReference>
<keyword evidence="3" id="KW-0238">DNA-binding</keyword>
<sequence>MQDEESLVRRAQQREQMALTQLYEENFDRIYRYIVLKIGEKTEAEDMTQQVFLNAFKSISSYKYRGTPFSSWLYRIAHNQIVDYFRKKSKRATVPLDESLISGNS</sequence>
<dbReference type="Gene3D" id="1.10.1740.10">
    <property type="match status" value="1"/>
</dbReference>
<keyword evidence="1" id="KW-0805">Transcription regulation</keyword>
<evidence type="ECO:0000256" key="3">
    <source>
        <dbReference type="ARBA" id="ARBA00023125"/>
    </source>
</evidence>
<dbReference type="InterPro" id="IPR039425">
    <property type="entry name" value="RNA_pol_sigma-70-like"/>
</dbReference>
<feature type="non-terminal residue" evidence="6">
    <location>
        <position position="105"/>
    </location>
</feature>
<comment type="caution">
    <text evidence="6">The sequence shown here is derived from an EMBL/GenBank/DDBJ whole genome shotgun (WGS) entry which is preliminary data.</text>
</comment>
<evidence type="ECO:0000259" key="5">
    <source>
        <dbReference type="Pfam" id="PF04542"/>
    </source>
</evidence>